<comment type="similarity">
    <text evidence="1">Belongs to the ABC transporter superfamily.</text>
</comment>
<name>A0A9Q9FJS9_9FIRM</name>
<reference evidence="7 8" key="1">
    <citation type="submission" date="2021-03" db="EMBL/GenBank/DDBJ databases">
        <title>Comparative Genomics and Metabolomics in the genus Turicibacter.</title>
        <authorList>
            <person name="Maki J."/>
            <person name="Looft T."/>
        </authorList>
    </citation>
    <scope>NUCLEOTIDE SEQUENCE</scope>
    <source>
        <strain evidence="7">ISU324</strain>
        <strain evidence="6 8">MMM721</strain>
    </source>
</reference>
<keyword evidence="2" id="KW-0813">Transport</keyword>
<accession>A0A9Q9FJS9</accession>
<dbReference type="Gene3D" id="3.40.50.300">
    <property type="entry name" value="P-loop containing nucleotide triphosphate hydrolases"/>
    <property type="match status" value="1"/>
</dbReference>
<dbReference type="CDD" id="cd03255">
    <property type="entry name" value="ABC_MJ0796_LolCDE_FtsE"/>
    <property type="match status" value="1"/>
</dbReference>
<dbReference type="SMART" id="SM00382">
    <property type="entry name" value="AAA"/>
    <property type="match status" value="1"/>
</dbReference>
<dbReference type="FunFam" id="3.40.50.300:FF:000032">
    <property type="entry name" value="Export ABC transporter ATP-binding protein"/>
    <property type="match status" value="1"/>
</dbReference>
<feature type="domain" description="ABC transporter" evidence="5">
    <location>
        <begin position="3"/>
        <end position="230"/>
    </location>
</feature>
<dbReference type="GO" id="GO:0016887">
    <property type="term" value="F:ATP hydrolysis activity"/>
    <property type="evidence" value="ECO:0007669"/>
    <property type="project" value="InterPro"/>
</dbReference>
<dbReference type="SUPFAM" id="SSF52540">
    <property type="entry name" value="P-loop containing nucleoside triphosphate hydrolases"/>
    <property type="match status" value="1"/>
</dbReference>
<keyword evidence="3" id="KW-0547">Nucleotide-binding</keyword>
<dbReference type="Proteomes" id="UP001058072">
    <property type="component" value="Chromosome"/>
</dbReference>
<evidence type="ECO:0000256" key="3">
    <source>
        <dbReference type="ARBA" id="ARBA00022741"/>
    </source>
</evidence>
<evidence type="ECO:0000256" key="1">
    <source>
        <dbReference type="ARBA" id="ARBA00005417"/>
    </source>
</evidence>
<evidence type="ECO:0000313" key="8">
    <source>
        <dbReference type="Proteomes" id="UP001058016"/>
    </source>
</evidence>
<dbReference type="EMBL" id="CP071250">
    <property type="protein sequence ID" value="UUF09659.1"/>
    <property type="molecule type" value="Genomic_DNA"/>
</dbReference>
<evidence type="ECO:0000313" key="7">
    <source>
        <dbReference type="EMBL" id="UUF09659.1"/>
    </source>
</evidence>
<dbReference type="InterPro" id="IPR017911">
    <property type="entry name" value="MacB-like_ATP-bd"/>
</dbReference>
<dbReference type="EMBL" id="CP071249">
    <property type="protein sequence ID" value="UUF07293.1"/>
    <property type="molecule type" value="Genomic_DNA"/>
</dbReference>
<dbReference type="GO" id="GO:0022857">
    <property type="term" value="F:transmembrane transporter activity"/>
    <property type="evidence" value="ECO:0007669"/>
    <property type="project" value="UniProtKB-ARBA"/>
</dbReference>
<organism evidence="7 9">
    <name type="scientific">Turicibacter bilis</name>
    <dbReference type="NCBI Taxonomy" id="2735723"/>
    <lineage>
        <taxon>Bacteria</taxon>
        <taxon>Bacillati</taxon>
        <taxon>Bacillota</taxon>
        <taxon>Erysipelotrichia</taxon>
        <taxon>Erysipelotrichales</taxon>
        <taxon>Turicibacteraceae</taxon>
        <taxon>Turicibacter</taxon>
    </lineage>
</organism>
<keyword evidence="4 7" id="KW-0067">ATP-binding</keyword>
<dbReference type="InterPro" id="IPR027417">
    <property type="entry name" value="P-loop_NTPase"/>
</dbReference>
<dbReference type="InterPro" id="IPR003593">
    <property type="entry name" value="AAA+_ATPase"/>
</dbReference>
<evidence type="ECO:0000256" key="4">
    <source>
        <dbReference type="ARBA" id="ARBA00022840"/>
    </source>
</evidence>
<dbReference type="AlphaFoldDB" id="A0A9Q9FJS9"/>
<dbReference type="InterPro" id="IPR003439">
    <property type="entry name" value="ABC_transporter-like_ATP-bd"/>
</dbReference>
<dbReference type="GO" id="GO:0098796">
    <property type="term" value="C:membrane protein complex"/>
    <property type="evidence" value="ECO:0007669"/>
    <property type="project" value="UniProtKB-ARBA"/>
</dbReference>
<dbReference type="InterPro" id="IPR017871">
    <property type="entry name" value="ABC_transporter-like_CS"/>
</dbReference>
<dbReference type="GO" id="GO:0005524">
    <property type="term" value="F:ATP binding"/>
    <property type="evidence" value="ECO:0007669"/>
    <property type="project" value="UniProtKB-KW"/>
</dbReference>
<dbReference type="Pfam" id="PF00005">
    <property type="entry name" value="ABC_tran"/>
    <property type="match status" value="1"/>
</dbReference>
<dbReference type="PANTHER" id="PTHR42798:SF2">
    <property type="entry name" value="ABC TRANSPORTER ATP-BINDING PROTEIN MG467-RELATED"/>
    <property type="match status" value="1"/>
</dbReference>
<protein>
    <submittedName>
        <fullName evidence="7">ABC transporter ATP-binding protein</fullName>
    </submittedName>
</protein>
<dbReference type="PANTHER" id="PTHR42798">
    <property type="entry name" value="LIPOPROTEIN-RELEASING SYSTEM ATP-BINDING PROTEIN LOLD"/>
    <property type="match status" value="1"/>
</dbReference>
<dbReference type="PROSITE" id="PS00211">
    <property type="entry name" value="ABC_TRANSPORTER_1"/>
    <property type="match status" value="1"/>
</dbReference>
<evidence type="ECO:0000259" key="5">
    <source>
        <dbReference type="PROSITE" id="PS50893"/>
    </source>
</evidence>
<keyword evidence="8" id="KW-1185">Reference proteome</keyword>
<evidence type="ECO:0000313" key="6">
    <source>
        <dbReference type="EMBL" id="UUF07293.1"/>
    </source>
</evidence>
<evidence type="ECO:0000313" key="9">
    <source>
        <dbReference type="Proteomes" id="UP001058072"/>
    </source>
</evidence>
<dbReference type="PROSITE" id="PS50893">
    <property type="entry name" value="ABC_TRANSPORTER_2"/>
    <property type="match status" value="1"/>
</dbReference>
<sequence>MLISIQNVCKNYRAGDIETAALKDINLEVNKGEFVVVLGPSGSGKSTLLHVSGGLDDVNDGTIIVNGEEITKMKGSQLTNFRRKELGFIFQQYNLMPNMTVFENVEVGARLSHHPLDVEKVLQEVMLDDLFSQFPYQLSGGQQQRVAIARAIAKNPSILFCDEPTGALDEETGKTVLEVLQRINEEFQTTIFLITHNLGIADMADKVVRMKSGEIVEVRHNTHKKRASEVSWA</sequence>
<dbReference type="Proteomes" id="UP001058016">
    <property type="component" value="Chromosome"/>
</dbReference>
<proteinExistence type="inferred from homology"/>
<evidence type="ECO:0000256" key="2">
    <source>
        <dbReference type="ARBA" id="ARBA00022448"/>
    </source>
</evidence>
<gene>
    <name evidence="6" type="ORF">J0J69_09880</name>
    <name evidence="7" type="ORF">J0J70_04000</name>
</gene>